<evidence type="ECO:0000256" key="9">
    <source>
        <dbReference type="HAMAP-Rule" id="MF_00920"/>
    </source>
</evidence>
<dbReference type="Gene3D" id="1.20.120.140">
    <property type="entry name" value="Signal recognition particle SRP54, nucleotide-binding domain"/>
    <property type="match status" value="1"/>
</dbReference>
<organism evidence="11 12">
    <name type="scientific">Eubacterium ramulus</name>
    <dbReference type="NCBI Taxonomy" id="39490"/>
    <lineage>
        <taxon>Bacteria</taxon>
        <taxon>Bacillati</taxon>
        <taxon>Bacillota</taxon>
        <taxon>Clostridia</taxon>
        <taxon>Eubacteriales</taxon>
        <taxon>Eubacteriaceae</taxon>
        <taxon>Eubacterium</taxon>
    </lineage>
</organism>
<accession>A0A173R3N8</accession>
<feature type="binding site" evidence="9">
    <location>
        <begin position="195"/>
        <end position="199"/>
    </location>
    <ligand>
        <name>GTP</name>
        <dbReference type="ChEBI" id="CHEBI:37565"/>
    </ligand>
</feature>
<dbReference type="FunFam" id="3.40.50.300:FF:000053">
    <property type="entry name" value="Signal recognition particle receptor FtsY"/>
    <property type="match status" value="1"/>
</dbReference>
<keyword evidence="7 9" id="KW-0675">Receptor</keyword>
<dbReference type="GO" id="GO:0005737">
    <property type="term" value="C:cytoplasm"/>
    <property type="evidence" value="ECO:0007669"/>
    <property type="project" value="UniProtKB-SubCell"/>
</dbReference>
<dbReference type="GeneID" id="42787110"/>
<evidence type="ECO:0000259" key="10">
    <source>
        <dbReference type="PROSITE" id="PS00300"/>
    </source>
</evidence>
<dbReference type="InterPro" id="IPR000897">
    <property type="entry name" value="SRP54_GTPase_dom"/>
</dbReference>
<comment type="similarity">
    <text evidence="9">Belongs to the GTP-binding SRP family. FtsY subfamily.</text>
</comment>
<evidence type="ECO:0000256" key="7">
    <source>
        <dbReference type="ARBA" id="ARBA00023170"/>
    </source>
</evidence>
<feature type="binding site" evidence="9">
    <location>
        <begin position="113"/>
        <end position="120"/>
    </location>
    <ligand>
        <name>GTP</name>
        <dbReference type="ChEBI" id="CHEBI:37565"/>
    </ligand>
</feature>
<dbReference type="InterPro" id="IPR036225">
    <property type="entry name" value="SRP/SRP_N"/>
</dbReference>
<dbReference type="EC" id="3.6.5.4" evidence="9"/>
<evidence type="ECO:0000256" key="3">
    <source>
        <dbReference type="ARBA" id="ARBA00022741"/>
    </source>
</evidence>
<dbReference type="GO" id="GO:0006614">
    <property type="term" value="P:SRP-dependent cotranslational protein targeting to membrane"/>
    <property type="evidence" value="ECO:0007669"/>
    <property type="project" value="InterPro"/>
</dbReference>
<dbReference type="Pfam" id="PF00448">
    <property type="entry name" value="SRP54"/>
    <property type="match status" value="1"/>
</dbReference>
<keyword evidence="1 9" id="KW-1003">Cell membrane</keyword>
<evidence type="ECO:0000313" key="11">
    <source>
        <dbReference type="EMBL" id="CUM72078.1"/>
    </source>
</evidence>
<keyword evidence="5 9" id="KW-0342">GTP-binding</keyword>
<dbReference type="PROSITE" id="PS00300">
    <property type="entry name" value="SRP54"/>
    <property type="match status" value="1"/>
</dbReference>
<dbReference type="GO" id="GO:0005886">
    <property type="term" value="C:plasma membrane"/>
    <property type="evidence" value="ECO:0007669"/>
    <property type="project" value="UniProtKB-SubCell"/>
</dbReference>
<sequence>MAEEKKGFFKRLVSGLTKTRDNIVSGFDSIFSGFSHIDDDFYEELEEILVMGDIGIHATEEIIENLKKKVKENHIKEPADCRELLINSIKEQMYVGDTAYRFEEETSVVLVIGVNGVGKTTTIGKLAGKLKSQGKKVILGAADTFRAAAGEQLTEWANRAGVEIVGGQEGSDPGSVVYDAVQAAKARKADVLLCDTAGRLHNKKNLMEELKKINRILEKEYPEAYRETLVVLDATTGQNALVQAKQFSEAAEITGIVLTKMDGTAKGGIAVAIHSELGIPVKYIGVGESIDDLQKFDADQFVDALFEKEDVNE</sequence>
<comment type="function">
    <text evidence="9">Involved in targeting and insertion of nascent membrane proteins into the cytoplasmic membrane. Acts as a receptor for the complex formed by the signal recognition particle (SRP) and the ribosome-nascent chain (RNC).</text>
</comment>
<dbReference type="InterPro" id="IPR003593">
    <property type="entry name" value="AAA+_ATPase"/>
</dbReference>
<dbReference type="SMART" id="SM00382">
    <property type="entry name" value="AAA"/>
    <property type="match status" value="1"/>
</dbReference>
<evidence type="ECO:0000313" key="12">
    <source>
        <dbReference type="Proteomes" id="UP000095492"/>
    </source>
</evidence>
<dbReference type="Proteomes" id="UP000095492">
    <property type="component" value="Unassembled WGS sequence"/>
</dbReference>
<evidence type="ECO:0000256" key="6">
    <source>
        <dbReference type="ARBA" id="ARBA00023136"/>
    </source>
</evidence>
<dbReference type="HAMAP" id="MF_00920">
    <property type="entry name" value="FtsY"/>
    <property type="match status" value="1"/>
</dbReference>
<dbReference type="SUPFAM" id="SSF47364">
    <property type="entry name" value="Domain of the SRP/SRP receptor G-proteins"/>
    <property type="match status" value="1"/>
</dbReference>
<dbReference type="SUPFAM" id="SSF52540">
    <property type="entry name" value="P-loop containing nucleoside triphosphate hydrolases"/>
    <property type="match status" value="1"/>
</dbReference>
<comment type="subunit">
    <text evidence="9">Part of the signal recognition particle protein translocation system, which is composed of SRP and FtsY.</text>
</comment>
<dbReference type="STRING" id="39490.ERS852448_00161"/>
<dbReference type="CDD" id="cd17874">
    <property type="entry name" value="FtsY"/>
    <property type="match status" value="1"/>
</dbReference>
<dbReference type="PANTHER" id="PTHR43134">
    <property type="entry name" value="SIGNAL RECOGNITION PARTICLE RECEPTOR SUBUNIT ALPHA"/>
    <property type="match status" value="1"/>
</dbReference>
<dbReference type="GO" id="GO:0005047">
    <property type="term" value="F:signal recognition particle binding"/>
    <property type="evidence" value="ECO:0007669"/>
    <property type="project" value="TreeGrafter"/>
</dbReference>
<dbReference type="GeneID" id="97390488"/>
<keyword evidence="11" id="KW-0132">Cell division</keyword>
<dbReference type="GO" id="GO:0003924">
    <property type="term" value="F:GTPase activity"/>
    <property type="evidence" value="ECO:0007669"/>
    <property type="project" value="UniProtKB-UniRule"/>
</dbReference>
<reference evidence="11 12" key="1">
    <citation type="submission" date="2015-09" db="EMBL/GenBank/DDBJ databases">
        <authorList>
            <consortium name="Pathogen Informatics"/>
        </authorList>
    </citation>
    <scope>NUCLEOTIDE SEQUENCE [LARGE SCALE GENOMIC DNA]</scope>
    <source>
        <strain evidence="11 12">2789STDY5608891</strain>
    </source>
</reference>
<dbReference type="InterPro" id="IPR004390">
    <property type="entry name" value="SR_rcpt_FtsY"/>
</dbReference>
<feature type="domain" description="SRP54-type proteins GTP-binding" evidence="10">
    <location>
        <begin position="280"/>
        <end position="293"/>
    </location>
</feature>
<evidence type="ECO:0000256" key="4">
    <source>
        <dbReference type="ARBA" id="ARBA00022801"/>
    </source>
</evidence>
<comment type="catalytic activity">
    <reaction evidence="8 9">
        <text>GTP + H2O = GDP + phosphate + H(+)</text>
        <dbReference type="Rhea" id="RHEA:19669"/>
        <dbReference type="ChEBI" id="CHEBI:15377"/>
        <dbReference type="ChEBI" id="CHEBI:15378"/>
        <dbReference type="ChEBI" id="CHEBI:37565"/>
        <dbReference type="ChEBI" id="CHEBI:43474"/>
        <dbReference type="ChEBI" id="CHEBI:58189"/>
        <dbReference type="EC" id="3.6.5.4"/>
    </reaction>
</comment>
<dbReference type="FunFam" id="1.20.120.140:FF:000002">
    <property type="entry name" value="Signal recognition particle receptor FtsY"/>
    <property type="match status" value="1"/>
</dbReference>
<dbReference type="EMBL" id="CYYA01000001">
    <property type="protein sequence ID" value="CUM72078.1"/>
    <property type="molecule type" value="Genomic_DNA"/>
</dbReference>
<comment type="subcellular location">
    <subcellularLocation>
        <location evidence="9">Cell membrane</location>
        <topology evidence="9">Peripheral membrane protein</topology>
        <orientation evidence="9">Cytoplasmic side</orientation>
    </subcellularLocation>
    <subcellularLocation>
        <location evidence="9">Cytoplasm</location>
    </subcellularLocation>
</comment>
<dbReference type="GO" id="GO:0051301">
    <property type="term" value="P:cell division"/>
    <property type="evidence" value="ECO:0007669"/>
    <property type="project" value="UniProtKB-KW"/>
</dbReference>
<dbReference type="NCBIfam" id="TIGR00064">
    <property type="entry name" value="ftsY"/>
    <property type="match status" value="1"/>
</dbReference>
<evidence type="ECO:0000256" key="1">
    <source>
        <dbReference type="ARBA" id="ARBA00022475"/>
    </source>
</evidence>
<dbReference type="GO" id="GO:0005525">
    <property type="term" value="F:GTP binding"/>
    <property type="evidence" value="ECO:0007669"/>
    <property type="project" value="UniProtKB-UniRule"/>
</dbReference>
<keyword evidence="6 9" id="KW-0472">Membrane</keyword>
<evidence type="ECO:0000256" key="8">
    <source>
        <dbReference type="ARBA" id="ARBA00048027"/>
    </source>
</evidence>
<dbReference type="SMART" id="SM00963">
    <property type="entry name" value="SRP54_N"/>
    <property type="match status" value="1"/>
</dbReference>
<protein>
    <recommendedName>
        <fullName evidence="9">Signal recognition particle receptor FtsY</fullName>
        <shortName evidence="9">SRP receptor</shortName>
        <ecNumber evidence="9">3.6.5.4</ecNumber>
    </recommendedName>
</protein>
<dbReference type="InterPro" id="IPR013822">
    <property type="entry name" value="Signal_recog_particl_SRP54_hlx"/>
</dbReference>
<keyword evidence="2 9" id="KW-0963">Cytoplasm</keyword>
<evidence type="ECO:0000256" key="2">
    <source>
        <dbReference type="ARBA" id="ARBA00022490"/>
    </source>
</evidence>
<proteinExistence type="inferred from homology"/>
<dbReference type="Pfam" id="PF02881">
    <property type="entry name" value="SRP54_N"/>
    <property type="match status" value="1"/>
</dbReference>
<dbReference type="OrthoDB" id="9804720at2"/>
<keyword evidence="11" id="KW-0131">Cell cycle</keyword>
<dbReference type="InterPro" id="IPR027417">
    <property type="entry name" value="P-loop_NTPase"/>
</dbReference>
<dbReference type="RefSeq" id="WP_021739729.1">
    <property type="nucleotide sequence ID" value="NZ_CABKSU010000082.1"/>
</dbReference>
<evidence type="ECO:0000256" key="5">
    <source>
        <dbReference type="ARBA" id="ARBA00023134"/>
    </source>
</evidence>
<dbReference type="SMART" id="SM00962">
    <property type="entry name" value="SRP54"/>
    <property type="match status" value="1"/>
</dbReference>
<name>A0A173R3N8_EUBRA</name>
<dbReference type="InterPro" id="IPR042101">
    <property type="entry name" value="SRP54_N_sf"/>
</dbReference>
<dbReference type="PANTHER" id="PTHR43134:SF1">
    <property type="entry name" value="SIGNAL RECOGNITION PARTICLE RECEPTOR SUBUNIT ALPHA"/>
    <property type="match status" value="1"/>
</dbReference>
<dbReference type="Gene3D" id="3.40.50.300">
    <property type="entry name" value="P-loop containing nucleotide triphosphate hydrolases"/>
    <property type="match status" value="1"/>
</dbReference>
<keyword evidence="4 9" id="KW-0378">Hydrolase</keyword>
<keyword evidence="3 9" id="KW-0547">Nucleotide-binding</keyword>
<dbReference type="AlphaFoldDB" id="A0A173R3N8"/>
<feature type="binding site" evidence="9">
    <location>
        <begin position="259"/>
        <end position="262"/>
    </location>
    <ligand>
        <name>GTP</name>
        <dbReference type="ChEBI" id="CHEBI:37565"/>
    </ligand>
</feature>
<gene>
    <name evidence="9 11" type="primary">ftsY</name>
    <name evidence="11" type="ORF">ERS852448_00161</name>
</gene>